<keyword evidence="1" id="KW-0812">Transmembrane</keyword>
<keyword evidence="1" id="KW-0472">Membrane</keyword>
<dbReference type="EMBL" id="JAQIOY010000003">
    <property type="protein sequence ID" value="MDA7425217.1"/>
    <property type="molecule type" value="Genomic_DNA"/>
</dbReference>
<proteinExistence type="predicted"/>
<evidence type="ECO:0000313" key="4">
    <source>
        <dbReference type="Proteomes" id="UP001210720"/>
    </source>
</evidence>
<name>A0ABT4XTG6_9RHOB</name>
<feature type="transmembrane region" description="Helical" evidence="1">
    <location>
        <begin position="98"/>
        <end position="117"/>
    </location>
</feature>
<dbReference type="Proteomes" id="UP001210720">
    <property type="component" value="Unassembled WGS sequence"/>
</dbReference>
<organism evidence="3 4">
    <name type="scientific">Thalassococcus lentus</name>
    <dbReference type="NCBI Taxonomy" id="1210524"/>
    <lineage>
        <taxon>Bacteria</taxon>
        <taxon>Pseudomonadati</taxon>
        <taxon>Pseudomonadota</taxon>
        <taxon>Alphaproteobacteria</taxon>
        <taxon>Rhodobacterales</taxon>
        <taxon>Roseobacteraceae</taxon>
        <taxon>Thalassococcus</taxon>
    </lineage>
</organism>
<evidence type="ECO:0000259" key="2">
    <source>
        <dbReference type="Pfam" id="PF00487"/>
    </source>
</evidence>
<gene>
    <name evidence="3" type="ORF">PFY00_10790</name>
</gene>
<keyword evidence="1" id="KW-1133">Transmembrane helix</keyword>
<dbReference type="Pfam" id="PF00487">
    <property type="entry name" value="FA_desaturase"/>
    <property type="match status" value="1"/>
</dbReference>
<evidence type="ECO:0000313" key="3">
    <source>
        <dbReference type="EMBL" id="MDA7425217.1"/>
    </source>
</evidence>
<feature type="domain" description="Fatty acid desaturase" evidence="2">
    <location>
        <begin position="65"/>
        <end position="304"/>
    </location>
</feature>
<reference evidence="3 4" key="1">
    <citation type="submission" date="2023-01" db="EMBL/GenBank/DDBJ databases">
        <title>Thalassococcus onchidii sp. nov., isolated from a marine invertebrate from the South China Sea.</title>
        <authorList>
            <person name="Xu S."/>
            <person name="Liu Z."/>
            <person name="Xu Y."/>
        </authorList>
    </citation>
    <scope>NUCLEOTIDE SEQUENCE [LARGE SCALE GENOMIC DNA]</scope>
    <source>
        <strain evidence="3 4">KCTC 32084</strain>
    </source>
</reference>
<comment type="caution">
    <text evidence="3">The sequence shown here is derived from an EMBL/GenBank/DDBJ whole genome shotgun (WGS) entry which is preliminary data.</text>
</comment>
<evidence type="ECO:0000256" key="1">
    <source>
        <dbReference type="SAM" id="Phobius"/>
    </source>
</evidence>
<dbReference type="InterPro" id="IPR005804">
    <property type="entry name" value="FA_desaturase_dom"/>
</dbReference>
<protein>
    <submittedName>
        <fullName evidence="3">Fatty acid desaturase</fullName>
    </submittedName>
</protein>
<accession>A0ABT4XTG6</accession>
<keyword evidence="4" id="KW-1185">Reference proteome</keyword>
<dbReference type="CDD" id="cd03509">
    <property type="entry name" value="DesA_FADS-like"/>
    <property type="match status" value="1"/>
</dbReference>
<feature type="transmembrane region" description="Helical" evidence="1">
    <location>
        <begin position="194"/>
        <end position="214"/>
    </location>
</feature>
<sequence>MFAAGARRYSGIGDNEIKTTMTTKTIDKDNQTACPPSGAIEWPTVGLALLCYGLWAFGTTSASQTWLPLGVALATLSAALHSSLTHEALHGHPFRSRFWNAALVFPALSVLVPYLRFKDTHLAHHRDTRLTDPYDDPETNFLDPAQWEKYSTLQRRILNANNTLAGRMLLGPALGTWAFVAGDLRLIQQGDKRVLWGWVLHVPAVALVVIWMVYVAQMPLWAWLLSIYLAHSILKIRTFLEHRAHKDACGRTVVIEDRGLLALLFLNNNLHVVHHMHATVPWYKLPALYRARKQQFLTRNDGYKYRSYGEVFRRYFWRAKDPVPHPLWPKH</sequence>
<dbReference type="RefSeq" id="WP_271432565.1">
    <property type="nucleotide sequence ID" value="NZ_JAQIOY010000003.1"/>
</dbReference>